<evidence type="ECO:0000256" key="3">
    <source>
        <dbReference type="ARBA" id="ARBA00022827"/>
    </source>
</evidence>
<sequence>MARIVIVGTGIVGLAVAARLAERGDDVVVLDKEHRLAAHQTGRNSGVIHSGLYYAPGSLKARMSRAGARSMAAFAAEHGVATERTGKLVVATDDAQVPGLHKLADRAKANDIEATLLSGAAAREHEPHVRAVAALHVPSTGIVDYRGVCDALARTVVEHGGEIRLGTVVAAARTQGDRVVVETSDGDVTGDAFVNCAGLFSDRLAAASGLTPDARIVPFRGEYFELVPERADLVRGLIYPVPDPRFPFLGVHLTKMVNGSVHAGPNAVLALAREGYRWSDVNARDVVDALSWPGLWRLGARNLRPGAQEVLRSLSRARFAASLAELVPEITAADLVPSAAGVRAQAMRRDGTLVDDFLVQRAPRQVHVLNAPSPAATAALEIAAHLVTEVDAVRA</sequence>
<evidence type="ECO:0000256" key="2">
    <source>
        <dbReference type="ARBA" id="ARBA00022630"/>
    </source>
</evidence>
<keyword evidence="4" id="KW-0560">Oxidoreductase</keyword>
<dbReference type="PANTHER" id="PTHR43104">
    <property type="entry name" value="L-2-HYDROXYGLUTARATE DEHYDROGENASE, MITOCHONDRIAL"/>
    <property type="match status" value="1"/>
</dbReference>
<dbReference type="Gene3D" id="3.50.50.60">
    <property type="entry name" value="FAD/NAD(P)-binding domain"/>
    <property type="match status" value="1"/>
</dbReference>
<proteinExistence type="inferred from homology"/>
<keyword evidence="3" id="KW-0274">FAD</keyword>
<dbReference type="Pfam" id="PF01266">
    <property type="entry name" value="DAO"/>
    <property type="match status" value="1"/>
</dbReference>
<dbReference type="SUPFAM" id="SSF51905">
    <property type="entry name" value="FAD/NAD(P)-binding domain"/>
    <property type="match status" value="1"/>
</dbReference>
<dbReference type="Gene3D" id="3.30.9.10">
    <property type="entry name" value="D-Amino Acid Oxidase, subunit A, domain 2"/>
    <property type="match status" value="1"/>
</dbReference>
<evidence type="ECO:0000313" key="7">
    <source>
        <dbReference type="EMBL" id="GEK21661.1"/>
    </source>
</evidence>
<comment type="similarity">
    <text evidence="5">Belongs to the L2HGDH family.</text>
</comment>
<keyword evidence="8" id="KW-1185">Reference proteome</keyword>
<evidence type="ECO:0000259" key="6">
    <source>
        <dbReference type="Pfam" id="PF01266"/>
    </source>
</evidence>
<dbReference type="EMBL" id="BJUB01000006">
    <property type="protein sequence ID" value="GEK21661.1"/>
    <property type="molecule type" value="Genomic_DNA"/>
</dbReference>
<dbReference type="PANTHER" id="PTHR43104:SF2">
    <property type="entry name" value="L-2-HYDROXYGLUTARATE DEHYDROGENASE, MITOCHONDRIAL"/>
    <property type="match status" value="1"/>
</dbReference>
<evidence type="ECO:0000313" key="8">
    <source>
        <dbReference type="Proteomes" id="UP000321118"/>
    </source>
</evidence>
<dbReference type="InterPro" id="IPR036188">
    <property type="entry name" value="FAD/NAD-bd_sf"/>
</dbReference>
<dbReference type="Proteomes" id="UP000321118">
    <property type="component" value="Unassembled WGS sequence"/>
</dbReference>
<organism evidence="7 8">
    <name type="scientific">Cellulomonas xylanilytica</name>
    <dbReference type="NCBI Taxonomy" id="233583"/>
    <lineage>
        <taxon>Bacteria</taxon>
        <taxon>Bacillati</taxon>
        <taxon>Actinomycetota</taxon>
        <taxon>Actinomycetes</taxon>
        <taxon>Micrococcales</taxon>
        <taxon>Cellulomonadaceae</taxon>
        <taxon>Cellulomonas</taxon>
    </lineage>
</organism>
<dbReference type="InterPro" id="IPR006076">
    <property type="entry name" value="FAD-dep_OxRdtase"/>
</dbReference>
<dbReference type="GO" id="GO:0047545">
    <property type="term" value="F:(S)-2-hydroxyglutarate dehydrogenase activity"/>
    <property type="evidence" value="ECO:0007669"/>
    <property type="project" value="TreeGrafter"/>
</dbReference>
<evidence type="ECO:0000256" key="5">
    <source>
        <dbReference type="ARBA" id="ARBA00037941"/>
    </source>
</evidence>
<dbReference type="OrthoDB" id="9801699at2"/>
<dbReference type="RefSeq" id="WP_146927452.1">
    <property type="nucleotide sequence ID" value="NZ_BJUB01000006.1"/>
</dbReference>
<comment type="cofactor">
    <cofactor evidence="1">
        <name>FAD</name>
        <dbReference type="ChEBI" id="CHEBI:57692"/>
    </cofactor>
</comment>
<evidence type="ECO:0000256" key="1">
    <source>
        <dbReference type="ARBA" id="ARBA00001974"/>
    </source>
</evidence>
<name>A0A510V6V9_9CELL</name>
<dbReference type="AlphaFoldDB" id="A0A510V6V9"/>
<accession>A0A510V6V9</accession>
<reference evidence="7 8" key="1">
    <citation type="submission" date="2019-07" db="EMBL/GenBank/DDBJ databases">
        <title>Whole genome shotgun sequence of Cellulomonas xylanilytica NBRC 101102.</title>
        <authorList>
            <person name="Hosoyama A."/>
            <person name="Uohara A."/>
            <person name="Ohji S."/>
            <person name="Ichikawa N."/>
        </authorList>
    </citation>
    <scope>NUCLEOTIDE SEQUENCE [LARGE SCALE GENOMIC DNA]</scope>
    <source>
        <strain evidence="7 8">NBRC 101102</strain>
    </source>
</reference>
<gene>
    <name evidence="7" type="ORF">CXY01_21810</name>
</gene>
<evidence type="ECO:0000256" key="4">
    <source>
        <dbReference type="ARBA" id="ARBA00023002"/>
    </source>
</evidence>
<keyword evidence="2" id="KW-0285">Flavoprotein</keyword>
<protein>
    <submittedName>
        <fullName evidence="7">Hydroxyglutarate oxidase</fullName>
    </submittedName>
</protein>
<dbReference type="GO" id="GO:0005737">
    <property type="term" value="C:cytoplasm"/>
    <property type="evidence" value="ECO:0007669"/>
    <property type="project" value="TreeGrafter"/>
</dbReference>
<dbReference type="PRINTS" id="PR00411">
    <property type="entry name" value="PNDRDTASEI"/>
</dbReference>
<dbReference type="NCBIfam" id="NF008726">
    <property type="entry name" value="PRK11728.1"/>
    <property type="match status" value="1"/>
</dbReference>
<feature type="domain" description="FAD dependent oxidoreductase" evidence="6">
    <location>
        <begin position="3"/>
        <end position="386"/>
    </location>
</feature>
<comment type="caution">
    <text evidence="7">The sequence shown here is derived from an EMBL/GenBank/DDBJ whole genome shotgun (WGS) entry which is preliminary data.</text>
</comment>